<gene>
    <name evidence="2" type="ORF">B5F32_04210</name>
</gene>
<organism evidence="2 3">
    <name type="scientific">Parabacteroides distasonis</name>
    <dbReference type="NCBI Taxonomy" id="823"/>
    <lineage>
        <taxon>Bacteria</taxon>
        <taxon>Pseudomonadati</taxon>
        <taxon>Bacteroidota</taxon>
        <taxon>Bacteroidia</taxon>
        <taxon>Bacteroidales</taxon>
        <taxon>Tannerellaceae</taxon>
        <taxon>Parabacteroides</taxon>
    </lineage>
</organism>
<keyword evidence="1" id="KW-1133">Transmembrane helix</keyword>
<evidence type="ECO:0000313" key="3">
    <source>
        <dbReference type="Proteomes" id="UP000195950"/>
    </source>
</evidence>
<sequence length="74" mass="8971">MFLSLKRHLLVFNGCKYKAKYFFLPNYIAIFCKLASFFICFSAHIDKKLTVLQHKFRSRVPFFPRENRKIIKNH</sequence>
<protein>
    <submittedName>
        <fullName evidence="2">Uncharacterized protein</fullName>
    </submittedName>
</protein>
<dbReference type="AlphaFoldDB" id="A0A1Y4INH0"/>
<dbReference type="EMBL" id="NFJX01000003">
    <property type="protein sequence ID" value="OUP21026.1"/>
    <property type="molecule type" value="Genomic_DNA"/>
</dbReference>
<reference evidence="3" key="1">
    <citation type="submission" date="2017-04" db="EMBL/GenBank/DDBJ databases">
        <title>Function of individual gut microbiota members based on whole genome sequencing of pure cultures obtained from chicken caecum.</title>
        <authorList>
            <person name="Medvecky M."/>
            <person name="Cejkova D."/>
            <person name="Polansky O."/>
            <person name="Karasova D."/>
            <person name="Kubasova T."/>
            <person name="Cizek A."/>
            <person name="Rychlik I."/>
        </authorList>
    </citation>
    <scope>NUCLEOTIDE SEQUENCE [LARGE SCALE GENOMIC DNA]</scope>
    <source>
        <strain evidence="3">An199</strain>
    </source>
</reference>
<keyword evidence="1" id="KW-0472">Membrane</keyword>
<evidence type="ECO:0000313" key="2">
    <source>
        <dbReference type="EMBL" id="OUP21026.1"/>
    </source>
</evidence>
<evidence type="ECO:0000256" key="1">
    <source>
        <dbReference type="SAM" id="Phobius"/>
    </source>
</evidence>
<dbReference type="Proteomes" id="UP000195950">
    <property type="component" value="Unassembled WGS sequence"/>
</dbReference>
<accession>A0A1Y4INH0</accession>
<feature type="transmembrane region" description="Helical" evidence="1">
    <location>
        <begin position="21"/>
        <end position="45"/>
    </location>
</feature>
<comment type="caution">
    <text evidence="2">The sequence shown here is derived from an EMBL/GenBank/DDBJ whole genome shotgun (WGS) entry which is preliminary data.</text>
</comment>
<keyword evidence="1" id="KW-0812">Transmembrane</keyword>
<name>A0A1Y4INH0_PARDI</name>
<proteinExistence type="predicted"/>